<dbReference type="CDD" id="cd04301">
    <property type="entry name" value="NAT_SF"/>
    <property type="match status" value="1"/>
</dbReference>
<feature type="domain" description="N-acetyltransferase" evidence="1">
    <location>
        <begin position="186"/>
        <end position="321"/>
    </location>
</feature>
<dbReference type="EMBL" id="LSFN01000005">
    <property type="protein sequence ID" value="OAB76421.1"/>
    <property type="molecule type" value="Genomic_DNA"/>
</dbReference>
<dbReference type="Gene3D" id="3.40.630.30">
    <property type="match status" value="1"/>
</dbReference>
<protein>
    <submittedName>
        <fullName evidence="2">Acetyltransferase</fullName>
    </submittedName>
</protein>
<evidence type="ECO:0000313" key="2">
    <source>
        <dbReference type="EMBL" id="OAB76421.1"/>
    </source>
</evidence>
<comment type="caution">
    <text evidence="2">The sequence shown here is derived from an EMBL/GenBank/DDBJ whole genome shotgun (WGS) entry which is preliminary data.</text>
</comment>
<proteinExistence type="predicted"/>
<dbReference type="GO" id="GO:0016747">
    <property type="term" value="F:acyltransferase activity, transferring groups other than amino-acyl groups"/>
    <property type="evidence" value="ECO:0007669"/>
    <property type="project" value="InterPro"/>
</dbReference>
<dbReference type="KEGG" id="pcx:LPB68_00400"/>
<dbReference type="Pfam" id="PF00583">
    <property type="entry name" value="Acetyltransf_1"/>
    <property type="match status" value="1"/>
</dbReference>
<keyword evidence="3" id="KW-1185">Reference proteome</keyword>
<reference evidence="2 3" key="1">
    <citation type="submission" date="2016-02" db="EMBL/GenBank/DDBJ databases">
        <title>Paenibacillus sp. LPB0068, isolated from Crassostrea gigas.</title>
        <authorList>
            <person name="Shin S.-K."/>
            <person name="Yi H."/>
        </authorList>
    </citation>
    <scope>NUCLEOTIDE SEQUENCE [LARGE SCALE GENOMIC DNA]</scope>
    <source>
        <strain evidence="2 3">LPB0068</strain>
    </source>
</reference>
<accession>A0A167FCV3</accession>
<dbReference type="Proteomes" id="UP000077134">
    <property type="component" value="Unassembled WGS sequence"/>
</dbReference>
<evidence type="ECO:0000259" key="1">
    <source>
        <dbReference type="PROSITE" id="PS51186"/>
    </source>
</evidence>
<dbReference type="AlphaFoldDB" id="A0A167FCV3"/>
<dbReference type="PROSITE" id="PS51186">
    <property type="entry name" value="GNAT"/>
    <property type="match status" value="1"/>
</dbReference>
<dbReference type="STRING" id="1763538.LPB68_00400"/>
<dbReference type="InterPro" id="IPR016181">
    <property type="entry name" value="Acyl_CoA_acyltransferase"/>
</dbReference>
<gene>
    <name evidence="2" type="ORF">PNBC_03130</name>
</gene>
<name>A0A167FCV3_9BACL</name>
<evidence type="ECO:0000313" key="3">
    <source>
        <dbReference type="Proteomes" id="UP000077134"/>
    </source>
</evidence>
<dbReference type="SUPFAM" id="SSF55729">
    <property type="entry name" value="Acyl-CoA N-acyltransferases (Nat)"/>
    <property type="match status" value="1"/>
</dbReference>
<dbReference type="InterPro" id="IPR000182">
    <property type="entry name" value="GNAT_dom"/>
</dbReference>
<keyword evidence="2" id="KW-0808">Transferase</keyword>
<sequence length="321" mass="37037">MNYGVERGILLGKLIQLLDGIEIRNFQQDDMPLLGELYNSVNDRENATFWWVGDSENWVNVFCAFENGKMVAKGQVEVFNIVPSGRSTKSKHAIYLNLKPIPERESDLNLLELLYSYLFSRAKEIKESLSQEYATYLYVGNDASETINSQFFIEQKGFRHSESLFTMKRDLKEPISDLPLNDEFHLTHWKMESSHEEGEYLELNAEVWPDTPLGVERLSQFKQNSLWTAIVVRDANTIVGSLMVWREEDKGIIEDVFVRDPWRNRGIAKYMLTQALSYLKSNELDSAELMVLTTNESALSLYSSVGFNKIKEEIRYGIELG</sequence>
<organism evidence="2 3">
    <name type="scientific">Paenibacillus crassostreae</name>
    <dbReference type="NCBI Taxonomy" id="1763538"/>
    <lineage>
        <taxon>Bacteria</taxon>
        <taxon>Bacillati</taxon>
        <taxon>Bacillota</taxon>
        <taxon>Bacilli</taxon>
        <taxon>Bacillales</taxon>
        <taxon>Paenibacillaceae</taxon>
        <taxon>Paenibacillus</taxon>
    </lineage>
</organism>